<evidence type="ECO:0000313" key="7">
    <source>
        <dbReference type="Proteomes" id="UP000030437"/>
    </source>
</evidence>
<comment type="similarity">
    <text evidence="1 5">Belongs to the metallo-dependent hydrolases superfamily. CpsB/CapC family.</text>
</comment>
<dbReference type="PANTHER" id="PTHR39181:SF1">
    <property type="entry name" value="TYROSINE-PROTEIN PHOSPHATASE YWQE"/>
    <property type="match status" value="1"/>
</dbReference>
<dbReference type="SUPFAM" id="SSF89550">
    <property type="entry name" value="PHP domain-like"/>
    <property type="match status" value="1"/>
</dbReference>
<dbReference type="Proteomes" id="UP000030437">
    <property type="component" value="Unassembled WGS sequence"/>
</dbReference>
<accession>A0A0A3JHK6</accession>
<evidence type="ECO:0000256" key="4">
    <source>
        <dbReference type="ARBA" id="ARBA00051722"/>
    </source>
</evidence>
<dbReference type="AlphaFoldDB" id="A0A0A3JHK6"/>
<dbReference type="eggNOG" id="COG4464">
    <property type="taxonomic scope" value="Bacteria"/>
</dbReference>
<dbReference type="InterPro" id="IPR016195">
    <property type="entry name" value="Pol/histidinol_Pase-like"/>
</dbReference>
<dbReference type="OrthoDB" id="9788539at2"/>
<keyword evidence="2 5" id="KW-0378">Hydrolase</keyword>
<dbReference type="RefSeq" id="WP_036152445.1">
    <property type="nucleotide sequence ID" value="NZ_AVCX01000014.1"/>
</dbReference>
<evidence type="ECO:0000256" key="5">
    <source>
        <dbReference type="PIRNR" id="PIRNR016557"/>
    </source>
</evidence>
<name>A0A0A3JHK6_9BACI</name>
<evidence type="ECO:0000256" key="2">
    <source>
        <dbReference type="ARBA" id="ARBA00022801"/>
    </source>
</evidence>
<dbReference type="InterPro" id="IPR016667">
    <property type="entry name" value="Caps_polysacc_synth_CpsB/CapC"/>
</dbReference>
<dbReference type="Pfam" id="PF19567">
    <property type="entry name" value="CpsB_CapC"/>
    <property type="match status" value="1"/>
</dbReference>
<protein>
    <recommendedName>
        <fullName evidence="5">Tyrosine-protein phosphatase</fullName>
        <ecNumber evidence="5">3.1.3.48</ecNumber>
    </recommendedName>
</protein>
<dbReference type="EC" id="3.1.3.48" evidence="5"/>
<keyword evidence="3 5" id="KW-0904">Protein phosphatase</keyword>
<keyword evidence="7" id="KW-1185">Reference proteome</keyword>
<comment type="caution">
    <text evidence="6">The sequence shown here is derived from an EMBL/GenBank/DDBJ whole genome shotgun (WGS) entry which is preliminary data.</text>
</comment>
<dbReference type="Gene3D" id="3.20.20.140">
    <property type="entry name" value="Metal-dependent hydrolases"/>
    <property type="match status" value="1"/>
</dbReference>
<evidence type="ECO:0000313" key="6">
    <source>
        <dbReference type="EMBL" id="KGR86497.1"/>
    </source>
</evidence>
<proteinExistence type="inferred from homology"/>
<evidence type="ECO:0000256" key="1">
    <source>
        <dbReference type="ARBA" id="ARBA00005750"/>
    </source>
</evidence>
<dbReference type="EMBL" id="JPVP01000051">
    <property type="protein sequence ID" value="KGR86497.1"/>
    <property type="molecule type" value="Genomic_DNA"/>
</dbReference>
<organism evidence="6 7">
    <name type="scientific">Lysinibacillus odysseyi 34hs-1 = NBRC 100172</name>
    <dbReference type="NCBI Taxonomy" id="1220589"/>
    <lineage>
        <taxon>Bacteria</taxon>
        <taxon>Bacillati</taxon>
        <taxon>Bacillota</taxon>
        <taxon>Bacilli</taxon>
        <taxon>Bacillales</taxon>
        <taxon>Bacillaceae</taxon>
        <taxon>Lysinibacillus</taxon>
    </lineage>
</organism>
<dbReference type="PANTHER" id="PTHR39181">
    <property type="entry name" value="TYROSINE-PROTEIN PHOSPHATASE YWQE"/>
    <property type="match status" value="1"/>
</dbReference>
<dbReference type="PIRSF" id="PIRSF016557">
    <property type="entry name" value="Caps_synth_CpsB"/>
    <property type="match status" value="1"/>
</dbReference>
<dbReference type="GO" id="GO:0004725">
    <property type="term" value="F:protein tyrosine phosphatase activity"/>
    <property type="evidence" value="ECO:0007669"/>
    <property type="project" value="UniProtKB-UniRule"/>
</dbReference>
<gene>
    <name evidence="6" type="ORF">CD32_06295</name>
</gene>
<comment type="catalytic activity">
    <reaction evidence="4 5">
        <text>O-phospho-L-tyrosyl-[protein] + H2O = L-tyrosyl-[protein] + phosphate</text>
        <dbReference type="Rhea" id="RHEA:10684"/>
        <dbReference type="Rhea" id="RHEA-COMP:10136"/>
        <dbReference type="Rhea" id="RHEA-COMP:20101"/>
        <dbReference type="ChEBI" id="CHEBI:15377"/>
        <dbReference type="ChEBI" id="CHEBI:43474"/>
        <dbReference type="ChEBI" id="CHEBI:46858"/>
        <dbReference type="ChEBI" id="CHEBI:61978"/>
        <dbReference type="EC" id="3.1.3.48"/>
    </reaction>
</comment>
<sequence>MIDLHSHLLWQADDGPRTIEESLRIAAAAIHEGITEMILTPHYAHPHYHVQKEKIQKRLAVLQNEIEKANMPLILHKGHEVRLTGELLILYREKRFHTLAHSNYFLLELPSYTVPYYTIHIIRSLINEGLTPIIAHPERNKAIIENPSLLERLVKEGAVTQLTAGSLTGHFGRTVQKCSVDLLKANLIHTYGSDVHNLTSRPFLFRQGLHYLEKKGELDAVDLLLENNARVVGNKPLLIEEPCVKQAKKWWPLKIGSKK</sequence>
<dbReference type="GO" id="GO:0030145">
    <property type="term" value="F:manganese ion binding"/>
    <property type="evidence" value="ECO:0007669"/>
    <property type="project" value="UniProtKB-UniRule"/>
</dbReference>
<dbReference type="STRING" id="1220589.CD32_06295"/>
<reference evidence="6 7" key="1">
    <citation type="submission" date="2014-02" db="EMBL/GenBank/DDBJ databases">
        <title>Draft genome sequence of Lysinibacillus odysseyi NBRC 100172.</title>
        <authorList>
            <person name="Zhang F."/>
            <person name="Wang G."/>
            <person name="Zhang L."/>
        </authorList>
    </citation>
    <scope>NUCLEOTIDE SEQUENCE [LARGE SCALE GENOMIC DNA]</scope>
    <source>
        <strain evidence="6 7">NBRC 100172</strain>
    </source>
</reference>
<evidence type="ECO:0000256" key="3">
    <source>
        <dbReference type="ARBA" id="ARBA00022912"/>
    </source>
</evidence>